<feature type="signal peptide" evidence="6">
    <location>
        <begin position="1"/>
        <end position="26"/>
    </location>
</feature>
<proteinExistence type="inferred from homology"/>
<feature type="domain" description="Fe/B12 periplasmic-binding" evidence="7">
    <location>
        <begin position="49"/>
        <end position="309"/>
    </location>
</feature>
<dbReference type="EMBL" id="JBBPCC010000003">
    <property type="protein sequence ID" value="MEK8127813.1"/>
    <property type="molecule type" value="Genomic_DNA"/>
</dbReference>
<dbReference type="PROSITE" id="PS51257">
    <property type="entry name" value="PROKAR_LIPOPROTEIN"/>
    <property type="match status" value="1"/>
</dbReference>
<evidence type="ECO:0000256" key="2">
    <source>
        <dbReference type="ARBA" id="ARBA00008814"/>
    </source>
</evidence>
<evidence type="ECO:0000256" key="5">
    <source>
        <dbReference type="SAM" id="MobiDB-lite"/>
    </source>
</evidence>
<evidence type="ECO:0000256" key="1">
    <source>
        <dbReference type="ARBA" id="ARBA00004196"/>
    </source>
</evidence>
<comment type="similarity">
    <text evidence="2">Belongs to the bacterial solute-binding protein 8 family.</text>
</comment>
<evidence type="ECO:0000259" key="7">
    <source>
        <dbReference type="PROSITE" id="PS50983"/>
    </source>
</evidence>
<dbReference type="PANTHER" id="PTHR30532">
    <property type="entry name" value="IRON III DICITRATE-BINDING PERIPLASMIC PROTEIN"/>
    <property type="match status" value="1"/>
</dbReference>
<dbReference type="InterPro" id="IPR002491">
    <property type="entry name" value="ABC_transptr_periplasmic_BD"/>
</dbReference>
<evidence type="ECO:0000256" key="6">
    <source>
        <dbReference type="SAM" id="SignalP"/>
    </source>
</evidence>
<sequence>MRKRWITLFALASLTLTAVGCGSQPAAPSAPAQTPAAASTDKPAAKDPRIASMSIHLTNHLLALGVKPAGSVIGGDVKDFLPHVKDRLDGVQKLGVVTDPDMEAVLALKPDTIYIDEKYSAADKAKYEKIAKTETFNLDDGTWRDTLKKVAKLLSKDAQAEAFIKDYETHAERVRKLMADQLGPDAKAMAIRVTAKELRVMGMARPVGPFMFEDLKLKPAKGVEKINKAYEVISQEVLPDFDADAIFVIVNKDGEAEKVFKQLEANPLWAGLKAVKNKHVYVVEGNPWLDYSSLGHKLALDNAEKLLKK</sequence>
<dbReference type="Gene3D" id="3.40.50.1980">
    <property type="entry name" value="Nitrogenase molybdenum iron protein domain"/>
    <property type="match status" value="2"/>
</dbReference>
<gene>
    <name evidence="8" type="ORF">WMW72_07760</name>
</gene>
<keyword evidence="4 6" id="KW-0732">Signal</keyword>
<dbReference type="InterPro" id="IPR051313">
    <property type="entry name" value="Bact_iron-sidero_bind"/>
</dbReference>
<feature type="region of interest" description="Disordered" evidence="5">
    <location>
        <begin position="24"/>
        <end position="45"/>
    </location>
</feature>
<dbReference type="SUPFAM" id="SSF53807">
    <property type="entry name" value="Helical backbone' metal receptor"/>
    <property type="match status" value="1"/>
</dbReference>
<dbReference type="PROSITE" id="PS50983">
    <property type="entry name" value="FE_B12_PBP"/>
    <property type="match status" value="1"/>
</dbReference>
<reference evidence="8 9" key="1">
    <citation type="submission" date="2024-04" db="EMBL/GenBank/DDBJ databases">
        <title>draft genome sequnece of Paenibacillus filicis.</title>
        <authorList>
            <person name="Kim D.-U."/>
        </authorList>
    </citation>
    <scope>NUCLEOTIDE SEQUENCE [LARGE SCALE GENOMIC DNA]</scope>
    <source>
        <strain evidence="8 9">KACC14197</strain>
    </source>
</reference>
<evidence type="ECO:0000256" key="4">
    <source>
        <dbReference type="ARBA" id="ARBA00022729"/>
    </source>
</evidence>
<dbReference type="RefSeq" id="WP_341414862.1">
    <property type="nucleotide sequence ID" value="NZ_JBBPCC010000003.1"/>
</dbReference>
<protein>
    <submittedName>
        <fullName evidence="8">ABC transporter substrate-binding protein</fullName>
    </submittedName>
</protein>
<feature type="chain" id="PRO_5046395247" evidence="6">
    <location>
        <begin position="27"/>
        <end position="309"/>
    </location>
</feature>
<feature type="compositionally biased region" description="Low complexity" evidence="5">
    <location>
        <begin position="24"/>
        <end position="40"/>
    </location>
</feature>
<keyword evidence="3" id="KW-0813">Transport</keyword>
<evidence type="ECO:0000313" key="8">
    <source>
        <dbReference type="EMBL" id="MEK8127813.1"/>
    </source>
</evidence>
<dbReference type="Pfam" id="PF01497">
    <property type="entry name" value="Peripla_BP_2"/>
    <property type="match status" value="1"/>
</dbReference>
<comment type="caution">
    <text evidence="8">The sequence shown here is derived from an EMBL/GenBank/DDBJ whole genome shotgun (WGS) entry which is preliminary data.</text>
</comment>
<evidence type="ECO:0000256" key="3">
    <source>
        <dbReference type="ARBA" id="ARBA00022448"/>
    </source>
</evidence>
<comment type="subcellular location">
    <subcellularLocation>
        <location evidence="1">Cell envelope</location>
    </subcellularLocation>
</comment>
<keyword evidence="9" id="KW-1185">Reference proteome</keyword>
<evidence type="ECO:0000313" key="9">
    <source>
        <dbReference type="Proteomes" id="UP001469365"/>
    </source>
</evidence>
<accession>A0ABU9DJ83</accession>
<organism evidence="8 9">
    <name type="scientific">Paenibacillus filicis</name>
    <dbReference type="NCBI Taxonomy" id="669464"/>
    <lineage>
        <taxon>Bacteria</taxon>
        <taxon>Bacillati</taxon>
        <taxon>Bacillota</taxon>
        <taxon>Bacilli</taxon>
        <taxon>Bacillales</taxon>
        <taxon>Paenibacillaceae</taxon>
        <taxon>Paenibacillus</taxon>
    </lineage>
</organism>
<dbReference type="PANTHER" id="PTHR30532:SF21">
    <property type="entry name" value="SIDEROPHORE-BINDING LIPOPROTEIN YFIY-RELATED"/>
    <property type="match status" value="1"/>
</dbReference>
<dbReference type="Proteomes" id="UP001469365">
    <property type="component" value="Unassembled WGS sequence"/>
</dbReference>
<name>A0ABU9DJ83_9BACL</name>